<proteinExistence type="inferred from homology"/>
<dbReference type="SUPFAM" id="SSF47819">
    <property type="entry name" value="HRDC-like"/>
    <property type="match status" value="2"/>
</dbReference>
<dbReference type="SUPFAM" id="SSF53098">
    <property type="entry name" value="Ribonuclease H-like"/>
    <property type="match status" value="1"/>
</dbReference>
<dbReference type="InterPro" id="IPR051086">
    <property type="entry name" value="RNase_D-like"/>
</dbReference>
<evidence type="ECO:0000256" key="1">
    <source>
        <dbReference type="ARBA" id="ARBA00022490"/>
    </source>
</evidence>
<keyword evidence="5 6" id="KW-0269">Exonuclease</keyword>
<evidence type="ECO:0000256" key="3">
    <source>
        <dbReference type="ARBA" id="ARBA00022722"/>
    </source>
</evidence>
<dbReference type="GO" id="GO:0042780">
    <property type="term" value="P:tRNA 3'-end processing"/>
    <property type="evidence" value="ECO:0007669"/>
    <property type="project" value="UniProtKB-UniRule"/>
</dbReference>
<dbReference type="InterPro" id="IPR044876">
    <property type="entry name" value="HRDC_dom_sf"/>
</dbReference>
<dbReference type="PANTHER" id="PTHR47649:SF1">
    <property type="entry name" value="RIBONUCLEASE D"/>
    <property type="match status" value="1"/>
</dbReference>
<evidence type="ECO:0000256" key="4">
    <source>
        <dbReference type="ARBA" id="ARBA00022801"/>
    </source>
</evidence>
<dbReference type="InterPro" id="IPR002121">
    <property type="entry name" value="HRDC_dom"/>
</dbReference>
<dbReference type="HAMAP" id="MF_01899">
    <property type="entry name" value="RNase_D"/>
    <property type="match status" value="1"/>
</dbReference>
<dbReference type="Pfam" id="PF00570">
    <property type="entry name" value="HRDC"/>
    <property type="match status" value="1"/>
</dbReference>
<sequence>MTVVPITTTDALAAFCDSQADSSYITVDTEFVRESTYYPQLCLVQVAGESDAAAIDTLAEGLDLEPLFALLRKPDLLKVFHAARQDLEIFYTLMGAVPAPVFDTQVAAMVLGFGDQVGYEVLVNKILGHSLDKSSRFTDWSRRPLTDRQIDYAMADVDHLRPIYEELQGRLDENGRAHWLTEEMKILTAEDTYRNDPDTAWKRLKARGLKPRALAVLHKVAAWREREAQRRNTPRNRVVRDDTVLDIAGSMPTTADDLRRIRGLGKNIPDGRIGQEILAAVKEAVDIPREDLPKVKRREQPPPGVAPTMELLKVLLKAKCDQEGIASRLIATADDLEKLAMDDEADVQALKGWRRELFGEDALNLKHGRLALTVGKSSVKIMPVSDV</sequence>
<dbReference type="InterPro" id="IPR010997">
    <property type="entry name" value="HRDC-like_sf"/>
</dbReference>
<comment type="function">
    <text evidence="6">Exonuclease involved in the 3' processing of various precursor tRNAs. Initiates hydrolysis at the 3'-terminus of an RNA molecule and releases 5'-mononucleotides.</text>
</comment>
<keyword evidence="1 6" id="KW-0963">Cytoplasm</keyword>
<dbReference type="SMART" id="SM00474">
    <property type="entry name" value="35EXOc"/>
    <property type="match status" value="1"/>
</dbReference>
<evidence type="ECO:0000259" key="7">
    <source>
        <dbReference type="PROSITE" id="PS50967"/>
    </source>
</evidence>
<dbReference type="OrthoDB" id="9800549at2"/>
<comment type="catalytic activity">
    <reaction evidence="6">
        <text>Exonucleolytic cleavage that removes extra residues from the 3'-terminus of tRNA to produce 5'-mononucleotides.</text>
        <dbReference type="EC" id="3.1.13.5"/>
    </reaction>
</comment>
<comment type="cofactor">
    <cofactor evidence="6">
        <name>a divalent metal cation</name>
        <dbReference type="ChEBI" id="CHEBI:60240"/>
    </cofactor>
</comment>
<dbReference type="Gene3D" id="1.10.150.80">
    <property type="entry name" value="HRDC domain"/>
    <property type="match status" value="1"/>
</dbReference>
<comment type="similarity">
    <text evidence="6">Belongs to the RNase D family.</text>
</comment>
<keyword evidence="3 6" id="KW-0540">Nuclease</keyword>
<dbReference type="InterPro" id="IPR036397">
    <property type="entry name" value="RNaseH_sf"/>
</dbReference>
<feature type="domain" description="HRDC" evidence="7">
    <location>
        <begin position="210"/>
        <end position="291"/>
    </location>
</feature>
<keyword evidence="4 6" id="KW-0378">Hydrolase</keyword>
<dbReference type="GO" id="GO:0008408">
    <property type="term" value="F:3'-5' exonuclease activity"/>
    <property type="evidence" value="ECO:0007669"/>
    <property type="project" value="InterPro"/>
</dbReference>
<dbReference type="AlphaFoldDB" id="A0A3S2VS67"/>
<dbReference type="SMART" id="SM00341">
    <property type="entry name" value="HRDC"/>
    <property type="match status" value="1"/>
</dbReference>
<dbReference type="Gene3D" id="3.30.420.10">
    <property type="entry name" value="Ribonuclease H-like superfamily/Ribonuclease H"/>
    <property type="match status" value="1"/>
</dbReference>
<reference evidence="9" key="1">
    <citation type="submission" date="2019-01" db="EMBL/GenBank/DDBJ databases">
        <title>Gri0909 isolated from a small marine red alga.</title>
        <authorList>
            <person name="Kim J."/>
            <person name="Jeong S.E."/>
            <person name="Jeon C.O."/>
        </authorList>
    </citation>
    <scope>NUCLEOTIDE SEQUENCE [LARGE SCALE GENOMIC DNA]</scope>
    <source>
        <strain evidence="9">Gri0909</strain>
    </source>
</reference>
<dbReference type="RefSeq" id="WP_127763871.1">
    <property type="nucleotide sequence ID" value="NZ_SADE01000001.1"/>
</dbReference>
<protein>
    <recommendedName>
        <fullName evidence="6">Ribonuclease D</fullName>
        <shortName evidence="6">RNase D</shortName>
        <ecNumber evidence="6">3.1.13.5</ecNumber>
    </recommendedName>
</protein>
<dbReference type="InterPro" id="IPR012337">
    <property type="entry name" value="RNaseH-like_sf"/>
</dbReference>
<dbReference type="EMBL" id="SADE01000001">
    <property type="protein sequence ID" value="RVU38499.1"/>
    <property type="molecule type" value="Genomic_DNA"/>
</dbReference>
<evidence type="ECO:0000256" key="5">
    <source>
        <dbReference type="ARBA" id="ARBA00022839"/>
    </source>
</evidence>
<comment type="subcellular location">
    <subcellularLocation>
        <location evidence="6">Cytoplasm</location>
    </subcellularLocation>
</comment>
<dbReference type="InterPro" id="IPR002562">
    <property type="entry name" value="3'-5'_exonuclease_dom"/>
</dbReference>
<dbReference type="InterPro" id="IPR006292">
    <property type="entry name" value="RNase_D"/>
</dbReference>
<dbReference type="CDD" id="cd06142">
    <property type="entry name" value="RNaseD_exo"/>
    <property type="match status" value="1"/>
</dbReference>
<gene>
    <name evidence="6 8" type="primary">rnd</name>
    <name evidence="8" type="ORF">EOI86_04235</name>
</gene>
<dbReference type="NCBIfam" id="TIGR01388">
    <property type="entry name" value="rnd"/>
    <property type="match status" value="1"/>
</dbReference>
<dbReference type="EC" id="3.1.13.5" evidence="6"/>
<evidence type="ECO:0000313" key="9">
    <source>
        <dbReference type="Proteomes" id="UP000287447"/>
    </source>
</evidence>
<comment type="caution">
    <text evidence="8">The sequence shown here is derived from an EMBL/GenBank/DDBJ whole genome shotgun (WGS) entry which is preliminary data.</text>
</comment>
<organism evidence="8 9">
    <name type="scientific">Hwanghaeella grinnelliae</name>
    <dbReference type="NCBI Taxonomy" id="2500179"/>
    <lineage>
        <taxon>Bacteria</taxon>
        <taxon>Pseudomonadati</taxon>
        <taxon>Pseudomonadota</taxon>
        <taxon>Alphaproteobacteria</taxon>
        <taxon>Rhodospirillales</taxon>
        <taxon>Rhodospirillaceae</taxon>
        <taxon>Hwanghaeella</taxon>
    </lineage>
</organism>
<accession>A0A3S2VS67</accession>
<dbReference type="PANTHER" id="PTHR47649">
    <property type="entry name" value="RIBONUCLEASE D"/>
    <property type="match status" value="1"/>
</dbReference>
<dbReference type="GO" id="GO:0033890">
    <property type="term" value="F:ribonuclease D activity"/>
    <property type="evidence" value="ECO:0007669"/>
    <property type="project" value="UniProtKB-UniRule"/>
</dbReference>
<dbReference type="Pfam" id="PF01612">
    <property type="entry name" value="DNA_pol_A_exo1"/>
    <property type="match status" value="1"/>
</dbReference>
<evidence type="ECO:0000313" key="8">
    <source>
        <dbReference type="EMBL" id="RVU38499.1"/>
    </source>
</evidence>
<evidence type="ECO:0000256" key="6">
    <source>
        <dbReference type="HAMAP-Rule" id="MF_01899"/>
    </source>
</evidence>
<keyword evidence="9" id="KW-1185">Reference proteome</keyword>
<keyword evidence="2 6" id="KW-0819">tRNA processing</keyword>
<evidence type="ECO:0000256" key="2">
    <source>
        <dbReference type="ARBA" id="ARBA00022694"/>
    </source>
</evidence>
<dbReference type="GO" id="GO:0000166">
    <property type="term" value="F:nucleotide binding"/>
    <property type="evidence" value="ECO:0007669"/>
    <property type="project" value="InterPro"/>
</dbReference>
<dbReference type="PROSITE" id="PS50967">
    <property type="entry name" value="HRDC"/>
    <property type="match status" value="1"/>
</dbReference>
<dbReference type="Proteomes" id="UP000287447">
    <property type="component" value="Unassembled WGS sequence"/>
</dbReference>
<dbReference type="GO" id="GO:0003676">
    <property type="term" value="F:nucleic acid binding"/>
    <property type="evidence" value="ECO:0007669"/>
    <property type="project" value="InterPro"/>
</dbReference>
<dbReference type="GO" id="GO:0005737">
    <property type="term" value="C:cytoplasm"/>
    <property type="evidence" value="ECO:0007669"/>
    <property type="project" value="UniProtKB-SubCell"/>
</dbReference>
<name>A0A3S2VS67_9PROT</name>